<keyword evidence="8 10" id="KW-0413">Isomerase</keyword>
<keyword evidence="3" id="KW-0997">Cell inner membrane</keyword>
<evidence type="ECO:0000256" key="2">
    <source>
        <dbReference type="ARBA" id="ARBA00022475"/>
    </source>
</evidence>
<dbReference type="InterPro" id="IPR000297">
    <property type="entry name" value="PPIase_PpiC"/>
</dbReference>
<accession>A0A7X5N602</accession>
<feature type="non-terminal residue" evidence="10">
    <location>
        <position position="86"/>
    </location>
</feature>
<name>A0A7X5N602_XANPE</name>
<dbReference type="PANTHER" id="PTHR47529:SF1">
    <property type="entry name" value="PERIPLASMIC CHAPERONE PPID"/>
    <property type="match status" value="1"/>
</dbReference>
<keyword evidence="5" id="KW-0143">Chaperone</keyword>
<evidence type="ECO:0000256" key="3">
    <source>
        <dbReference type="ARBA" id="ARBA00022519"/>
    </source>
</evidence>
<dbReference type="PANTHER" id="PTHR47529">
    <property type="entry name" value="PEPTIDYL-PROLYL CIS-TRANS ISOMERASE D"/>
    <property type="match status" value="1"/>
</dbReference>
<dbReference type="Gene3D" id="3.10.50.40">
    <property type="match status" value="1"/>
</dbReference>
<feature type="domain" description="PpiC" evidence="9">
    <location>
        <begin position="1"/>
        <end position="58"/>
    </location>
</feature>
<comment type="subcellular location">
    <subcellularLocation>
        <location evidence="1">Cell inner membrane</location>
        <topology evidence="1">Single-pass type II membrane protein</topology>
        <orientation evidence="1">Periplasmic side</orientation>
    </subcellularLocation>
</comment>
<evidence type="ECO:0000256" key="4">
    <source>
        <dbReference type="ARBA" id="ARBA00023136"/>
    </source>
</evidence>
<keyword evidence="8" id="KW-0697">Rotamase</keyword>
<keyword evidence="4" id="KW-0472">Membrane</keyword>
<evidence type="ECO:0000256" key="6">
    <source>
        <dbReference type="ARBA" id="ARBA00040743"/>
    </source>
</evidence>
<dbReference type="EMBL" id="JAAGYU010002396">
    <property type="protein sequence ID" value="NEL81254.1"/>
    <property type="molecule type" value="Genomic_DNA"/>
</dbReference>
<reference evidence="10 11" key="1">
    <citation type="submission" date="2019-11" db="EMBL/GenBank/DDBJ databases">
        <title>Genome-resolved metagenomics to study the prevalence of co-infection and intraspecific heterogeneity among plant pathogen metapopulations.</title>
        <authorList>
            <person name="Newberry E."/>
            <person name="Bhandari R."/>
            <person name="Kemble J."/>
            <person name="Sikora E."/>
            <person name="Potnis N."/>
        </authorList>
    </citation>
    <scope>NUCLEOTIDE SEQUENCE [LARGE SCALE GENOMIC DNA]</scope>
    <source>
        <strain evidence="10">Xp_Tom_Tuscaloosa_18b</strain>
    </source>
</reference>
<organism evidence="10 11">
    <name type="scientific">Xanthomonas perforans</name>
    <dbReference type="NCBI Taxonomy" id="442694"/>
    <lineage>
        <taxon>Bacteria</taxon>
        <taxon>Pseudomonadati</taxon>
        <taxon>Pseudomonadota</taxon>
        <taxon>Gammaproteobacteria</taxon>
        <taxon>Lysobacterales</taxon>
        <taxon>Lysobacteraceae</taxon>
        <taxon>Xanthomonas</taxon>
    </lineage>
</organism>
<gene>
    <name evidence="10" type="ORF">G3W61_33895</name>
</gene>
<comment type="caution">
    <text evidence="10">The sequence shown here is derived from an EMBL/GenBank/DDBJ whole genome shotgun (WGS) entry which is preliminary data.</text>
</comment>
<dbReference type="InterPro" id="IPR046357">
    <property type="entry name" value="PPIase_dom_sf"/>
</dbReference>
<dbReference type="AlphaFoldDB" id="A0A7X5N602"/>
<evidence type="ECO:0000256" key="8">
    <source>
        <dbReference type="PROSITE-ProRule" id="PRU00278"/>
    </source>
</evidence>
<evidence type="ECO:0000313" key="11">
    <source>
        <dbReference type="Proteomes" id="UP000471082"/>
    </source>
</evidence>
<evidence type="ECO:0000256" key="7">
    <source>
        <dbReference type="ARBA" id="ARBA00042775"/>
    </source>
</evidence>
<dbReference type="Proteomes" id="UP000471082">
    <property type="component" value="Unassembled WGS sequence"/>
</dbReference>
<dbReference type="Pfam" id="PF00639">
    <property type="entry name" value="Rotamase"/>
    <property type="match status" value="1"/>
</dbReference>
<evidence type="ECO:0000256" key="5">
    <source>
        <dbReference type="ARBA" id="ARBA00023186"/>
    </source>
</evidence>
<proteinExistence type="predicted"/>
<dbReference type="PROSITE" id="PS50198">
    <property type="entry name" value="PPIC_PPIASE_2"/>
    <property type="match status" value="1"/>
</dbReference>
<protein>
    <recommendedName>
        <fullName evidence="6">Periplasmic chaperone PpiD</fullName>
    </recommendedName>
    <alternativeName>
        <fullName evidence="7">Periplasmic folding chaperone</fullName>
    </alternativeName>
</protein>
<evidence type="ECO:0000313" key="10">
    <source>
        <dbReference type="EMBL" id="NEL81254.1"/>
    </source>
</evidence>
<evidence type="ECO:0000256" key="1">
    <source>
        <dbReference type="ARBA" id="ARBA00004382"/>
    </source>
</evidence>
<evidence type="ECO:0000259" key="9">
    <source>
        <dbReference type="PROSITE" id="PS50198"/>
    </source>
</evidence>
<dbReference type="SUPFAM" id="SSF54534">
    <property type="entry name" value="FKBP-like"/>
    <property type="match status" value="1"/>
</dbReference>
<sequence length="86" mass="9136">AKANSQDPGSKGAGGDLGWVEKGTMVKPFEDALFSMKAGEVVGPIKSEFGYHVIQLREVKGGQGKSFEQVRDQLAAEQLKADADKA</sequence>
<keyword evidence="2" id="KW-1003">Cell membrane</keyword>
<dbReference type="GO" id="GO:0005886">
    <property type="term" value="C:plasma membrane"/>
    <property type="evidence" value="ECO:0007669"/>
    <property type="project" value="UniProtKB-SubCell"/>
</dbReference>
<dbReference type="InterPro" id="IPR052029">
    <property type="entry name" value="PpiD_chaperone"/>
</dbReference>
<feature type="non-terminal residue" evidence="10">
    <location>
        <position position="1"/>
    </location>
</feature>
<dbReference type="GO" id="GO:0003755">
    <property type="term" value="F:peptidyl-prolyl cis-trans isomerase activity"/>
    <property type="evidence" value="ECO:0007669"/>
    <property type="project" value="UniProtKB-KW"/>
</dbReference>